<sequence>MQAAELLEIPELGLIPVVSGVSPSRPVRSVYTTDLPDPMAYLSGGELVLTSTTWYRQPGDAEVFVAALAAAGCAGLVAGTARIHVLPDALAEACERKGLPLFTIADDVSFGAVAQLVHAAIGDHTAQGRGVTARRALLTSFAAGEGLMGLLANLERATGVSTAALSATGRHIIGEIPGIPAEELASLHRKALAGWMFPSVQKSAQGRGITFHAVAAPAPRRAPSAYIAVDDDHGVADPVVADMVADMCALLSIDRAANDETRTLRQRLLSEVIDLMYARNRRRAKSTGQHRLGAGRPIPRGPGQQHEYGVCVDHCDGSTGRCCATMESVLCSDRDGRRVPDARSRDSGRSRGRTRRLPGGGRRSYTPTAGPGLGVDRHQRSRTRPVEPAPRHRRCAPHASHRHRALRESAQCDQQRPLTAPDTPFLRSQGHANPVP</sequence>
<dbReference type="Proteomes" id="UP000466794">
    <property type="component" value="Unassembled WGS sequence"/>
</dbReference>
<feature type="region of interest" description="Disordered" evidence="1">
    <location>
        <begin position="336"/>
        <end position="436"/>
    </location>
</feature>
<feature type="compositionally biased region" description="Basic and acidic residues" evidence="1">
    <location>
        <begin position="336"/>
        <end position="349"/>
    </location>
</feature>
<dbReference type="EMBL" id="WRPP01000002">
    <property type="protein sequence ID" value="MVU78593.1"/>
    <property type="molecule type" value="Genomic_DNA"/>
</dbReference>
<dbReference type="Pfam" id="PF07905">
    <property type="entry name" value="PucR"/>
    <property type="match status" value="1"/>
</dbReference>
<feature type="domain" description="Purine catabolism PurC-like" evidence="2">
    <location>
        <begin position="5"/>
        <end position="121"/>
    </location>
</feature>
<keyword evidence="4" id="KW-1185">Reference proteome</keyword>
<evidence type="ECO:0000259" key="2">
    <source>
        <dbReference type="Pfam" id="PF07905"/>
    </source>
</evidence>
<evidence type="ECO:0000256" key="1">
    <source>
        <dbReference type="SAM" id="MobiDB-lite"/>
    </source>
</evidence>
<accession>A0A7K1UW29</accession>
<name>A0A7K1UW29_9NOCA</name>
<reference evidence="3 4" key="1">
    <citation type="submission" date="2019-12" db="EMBL/GenBank/DDBJ databases">
        <title>Nocardia sp. nov. ET3-3 isolated from soil.</title>
        <authorList>
            <person name="Kanchanasin P."/>
            <person name="Tanasupawat S."/>
            <person name="Yuki M."/>
            <person name="Kudo T."/>
        </authorList>
    </citation>
    <scope>NUCLEOTIDE SEQUENCE [LARGE SCALE GENOMIC DNA]</scope>
    <source>
        <strain evidence="3 4">ET3-3</strain>
    </source>
</reference>
<protein>
    <recommendedName>
        <fullName evidence="2">Purine catabolism PurC-like domain-containing protein</fullName>
    </recommendedName>
</protein>
<dbReference type="AlphaFoldDB" id="A0A7K1UW29"/>
<feature type="compositionally biased region" description="Basic residues" evidence="1">
    <location>
        <begin position="391"/>
        <end position="405"/>
    </location>
</feature>
<gene>
    <name evidence="3" type="ORF">GPX89_15220</name>
</gene>
<comment type="caution">
    <text evidence="3">The sequence shown here is derived from an EMBL/GenBank/DDBJ whole genome shotgun (WGS) entry which is preliminary data.</text>
</comment>
<evidence type="ECO:0000313" key="3">
    <source>
        <dbReference type="EMBL" id="MVU78593.1"/>
    </source>
</evidence>
<organism evidence="3 4">
    <name type="scientific">Nocardia terrae</name>
    <dbReference type="NCBI Taxonomy" id="2675851"/>
    <lineage>
        <taxon>Bacteria</taxon>
        <taxon>Bacillati</taxon>
        <taxon>Actinomycetota</taxon>
        <taxon>Actinomycetes</taxon>
        <taxon>Mycobacteriales</taxon>
        <taxon>Nocardiaceae</taxon>
        <taxon>Nocardia</taxon>
    </lineage>
</organism>
<proteinExistence type="predicted"/>
<evidence type="ECO:0000313" key="4">
    <source>
        <dbReference type="Proteomes" id="UP000466794"/>
    </source>
</evidence>
<dbReference type="InterPro" id="IPR012914">
    <property type="entry name" value="PucR_dom"/>
</dbReference>
<feature type="region of interest" description="Disordered" evidence="1">
    <location>
        <begin position="284"/>
        <end position="304"/>
    </location>
</feature>